<proteinExistence type="predicted"/>
<organism evidence="1 2">
    <name type="scientific">Solanum commersonii</name>
    <name type="common">Commerson's wild potato</name>
    <name type="synonym">Commerson's nightshade</name>
    <dbReference type="NCBI Taxonomy" id="4109"/>
    <lineage>
        <taxon>Eukaryota</taxon>
        <taxon>Viridiplantae</taxon>
        <taxon>Streptophyta</taxon>
        <taxon>Embryophyta</taxon>
        <taxon>Tracheophyta</taxon>
        <taxon>Spermatophyta</taxon>
        <taxon>Magnoliopsida</taxon>
        <taxon>eudicotyledons</taxon>
        <taxon>Gunneridae</taxon>
        <taxon>Pentapetalae</taxon>
        <taxon>asterids</taxon>
        <taxon>lamiids</taxon>
        <taxon>Solanales</taxon>
        <taxon>Solanaceae</taxon>
        <taxon>Solanoideae</taxon>
        <taxon>Solaneae</taxon>
        <taxon>Solanum</taxon>
    </lineage>
</organism>
<accession>A0A9J5XYL5</accession>
<sequence length="62" mass="7242">MIHYCTWPYKFSLGLTQDFADFGVNARYIAKSREIEEEKYIEELKSKKKSDPIALQQAINNA</sequence>
<name>A0A9J5XYL5_SOLCO</name>
<evidence type="ECO:0000313" key="1">
    <source>
        <dbReference type="EMBL" id="KAG5592711.1"/>
    </source>
</evidence>
<dbReference type="EMBL" id="JACXVP010000008">
    <property type="protein sequence ID" value="KAG5592711.1"/>
    <property type="molecule type" value="Genomic_DNA"/>
</dbReference>
<dbReference type="Proteomes" id="UP000824120">
    <property type="component" value="Chromosome 8"/>
</dbReference>
<protein>
    <submittedName>
        <fullName evidence="1">Uncharacterized protein</fullName>
    </submittedName>
</protein>
<dbReference type="AlphaFoldDB" id="A0A9J5XYL5"/>
<reference evidence="1 2" key="1">
    <citation type="submission" date="2020-09" db="EMBL/GenBank/DDBJ databases">
        <title>De no assembly of potato wild relative species, Solanum commersonii.</title>
        <authorList>
            <person name="Cho K."/>
        </authorList>
    </citation>
    <scope>NUCLEOTIDE SEQUENCE [LARGE SCALE GENOMIC DNA]</scope>
    <source>
        <strain evidence="1">LZ3.2</strain>
        <tissue evidence="1">Leaf</tissue>
    </source>
</reference>
<gene>
    <name evidence="1" type="ORF">H5410_043225</name>
</gene>
<comment type="caution">
    <text evidence="1">The sequence shown here is derived from an EMBL/GenBank/DDBJ whole genome shotgun (WGS) entry which is preliminary data.</text>
</comment>
<evidence type="ECO:0000313" key="2">
    <source>
        <dbReference type="Proteomes" id="UP000824120"/>
    </source>
</evidence>
<keyword evidence="2" id="KW-1185">Reference proteome</keyword>